<comment type="caution">
    <text evidence="3">The sequence shown here is derived from an EMBL/GenBank/DDBJ whole genome shotgun (WGS) entry which is preliminary data.</text>
</comment>
<sequence>MAAFGLAALVASPAKAQVSVNVNIGAQPAWGPAGYNHVDYYYLPEVETYYYVPTRTFIYMNGNRWVKTKHLPSRHRGYDLHRGRKVVINSPRPYLQHRNYRSQYGYASYAPQRVSRQRVVYRDYPEAKHHNKKNYKHKQKRGHEHGHRGRH</sequence>
<keyword evidence="2" id="KW-0732">Signal</keyword>
<evidence type="ECO:0000256" key="2">
    <source>
        <dbReference type="SAM" id="SignalP"/>
    </source>
</evidence>
<evidence type="ECO:0008006" key="5">
    <source>
        <dbReference type="Google" id="ProtNLM"/>
    </source>
</evidence>
<feature type="signal peptide" evidence="2">
    <location>
        <begin position="1"/>
        <end position="16"/>
    </location>
</feature>
<name>A0A916UAW4_9SPHI</name>
<proteinExistence type="predicted"/>
<feature type="chain" id="PRO_5037482465" description="YXWGXW repeat-containing protein" evidence="2">
    <location>
        <begin position="17"/>
        <end position="151"/>
    </location>
</feature>
<dbReference type="EMBL" id="BMIL01000006">
    <property type="protein sequence ID" value="GGC65587.1"/>
    <property type="molecule type" value="Genomic_DNA"/>
</dbReference>
<dbReference type="Proteomes" id="UP000651668">
    <property type="component" value="Unassembled WGS sequence"/>
</dbReference>
<keyword evidence="4" id="KW-1185">Reference proteome</keyword>
<dbReference type="AlphaFoldDB" id="A0A916UAW4"/>
<reference evidence="3" key="1">
    <citation type="journal article" date="2014" name="Int. J. Syst. Evol. Microbiol.">
        <title>Complete genome sequence of Corynebacterium casei LMG S-19264T (=DSM 44701T), isolated from a smear-ripened cheese.</title>
        <authorList>
            <consortium name="US DOE Joint Genome Institute (JGI-PGF)"/>
            <person name="Walter F."/>
            <person name="Albersmeier A."/>
            <person name="Kalinowski J."/>
            <person name="Ruckert C."/>
        </authorList>
    </citation>
    <scope>NUCLEOTIDE SEQUENCE</scope>
    <source>
        <strain evidence="3">CGMCC 1.15343</strain>
    </source>
</reference>
<evidence type="ECO:0000313" key="4">
    <source>
        <dbReference type="Proteomes" id="UP000651668"/>
    </source>
</evidence>
<evidence type="ECO:0000313" key="3">
    <source>
        <dbReference type="EMBL" id="GGC65587.1"/>
    </source>
</evidence>
<reference evidence="3" key="2">
    <citation type="submission" date="2020-09" db="EMBL/GenBank/DDBJ databases">
        <authorList>
            <person name="Sun Q."/>
            <person name="Zhou Y."/>
        </authorList>
    </citation>
    <scope>NUCLEOTIDE SEQUENCE</scope>
    <source>
        <strain evidence="3">CGMCC 1.15343</strain>
    </source>
</reference>
<feature type="region of interest" description="Disordered" evidence="1">
    <location>
        <begin position="124"/>
        <end position="151"/>
    </location>
</feature>
<evidence type="ECO:0000256" key="1">
    <source>
        <dbReference type="SAM" id="MobiDB-lite"/>
    </source>
</evidence>
<accession>A0A916UAW4</accession>
<organism evidence="3 4">
    <name type="scientific">Pedobacter quisquiliarum</name>
    <dbReference type="NCBI Taxonomy" id="1834438"/>
    <lineage>
        <taxon>Bacteria</taxon>
        <taxon>Pseudomonadati</taxon>
        <taxon>Bacteroidota</taxon>
        <taxon>Sphingobacteriia</taxon>
        <taxon>Sphingobacteriales</taxon>
        <taxon>Sphingobacteriaceae</taxon>
        <taxon>Pedobacter</taxon>
    </lineage>
</organism>
<gene>
    <name evidence="3" type="ORF">GCM10011387_18980</name>
</gene>
<protein>
    <recommendedName>
        <fullName evidence="5">YXWGXW repeat-containing protein</fullName>
    </recommendedName>
</protein>
<feature type="compositionally biased region" description="Basic residues" evidence="1">
    <location>
        <begin position="129"/>
        <end position="151"/>
    </location>
</feature>